<proteinExistence type="predicted"/>
<comment type="caution">
    <text evidence="1">The sequence shown here is derived from an EMBL/GenBank/DDBJ whole genome shotgun (WGS) entry which is preliminary data.</text>
</comment>
<reference evidence="1 2" key="1">
    <citation type="submission" date="2023-07" db="EMBL/GenBank/DDBJ databases">
        <title>Genomic Encyclopedia of Type Strains, Phase IV (KMG-IV): sequencing the most valuable type-strain genomes for metagenomic binning, comparative biology and taxonomic classification.</title>
        <authorList>
            <person name="Goeker M."/>
        </authorList>
    </citation>
    <scope>NUCLEOTIDE SEQUENCE [LARGE SCALE GENOMIC DNA]</scope>
    <source>
        <strain evidence="1 2">DSM 102814</strain>
    </source>
</reference>
<dbReference type="InterPro" id="IPR054207">
    <property type="entry name" value="DUF6913"/>
</dbReference>
<protein>
    <submittedName>
        <fullName evidence="1">Uncharacterized protein</fullName>
    </submittedName>
</protein>
<dbReference type="RefSeq" id="WP_309727236.1">
    <property type="nucleotide sequence ID" value="NZ_JAVDQA010000002.1"/>
</dbReference>
<organism evidence="1 2">
    <name type="scientific">Mesonia maritima</name>
    <dbReference type="NCBI Taxonomy" id="1793873"/>
    <lineage>
        <taxon>Bacteria</taxon>
        <taxon>Pseudomonadati</taxon>
        <taxon>Bacteroidota</taxon>
        <taxon>Flavobacteriia</taxon>
        <taxon>Flavobacteriales</taxon>
        <taxon>Flavobacteriaceae</taxon>
        <taxon>Mesonia</taxon>
    </lineage>
</organism>
<dbReference type="EMBL" id="JAVDQA010000002">
    <property type="protein sequence ID" value="MDR6300325.1"/>
    <property type="molecule type" value="Genomic_DNA"/>
</dbReference>
<dbReference type="Proteomes" id="UP001257659">
    <property type="component" value="Unassembled WGS sequence"/>
</dbReference>
<gene>
    <name evidence="1" type="ORF">GGR31_000956</name>
</gene>
<evidence type="ECO:0000313" key="2">
    <source>
        <dbReference type="Proteomes" id="UP001257659"/>
    </source>
</evidence>
<name>A0ABU1K4Z5_9FLAO</name>
<dbReference type="Pfam" id="PF21857">
    <property type="entry name" value="DUF6913"/>
    <property type="match status" value="1"/>
</dbReference>
<keyword evidence="2" id="KW-1185">Reference proteome</keyword>
<sequence length="169" mass="19350">MFQQLKKYTAQKKVAQGLASHRPVSIKSLQKVIILTTEKYIEFLEISRLASALEIEEKQLSIFVFSKEDKTAENSKVLFSTKKEFGWNGKLKEESNAKKVQAENYDLLIHYFEEAPQELLLLSALTQAKLKVGFPVIENNLNDLDIAAKPKESEVFIKELKKYLSVINL</sequence>
<accession>A0ABU1K4Z5</accession>
<evidence type="ECO:0000313" key="1">
    <source>
        <dbReference type="EMBL" id="MDR6300325.1"/>
    </source>
</evidence>